<dbReference type="Proteomes" id="UP000095649">
    <property type="component" value="Unassembled WGS sequence"/>
</dbReference>
<dbReference type="GO" id="GO:0015192">
    <property type="term" value="F:L-phenylalanine transmembrane transporter activity"/>
    <property type="evidence" value="ECO:0007669"/>
    <property type="project" value="TreeGrafter"/>
</dbReference>
<dbReference type="GO" id="GO:0015808">
    <property type="term" value="P:L-alanine transport"/>
    <property type="evidence" value="ECO:0007669"/>
    <property type="project" value="TreeGrafter"/>
</dbReference>
<proteinExistence type="inferred from homology"/>
<dbReference type="PANTHER" id="PTHR11795:SF371">
    <property type="entry name" value="HIGH-AFFINITY BRANCHED-CHAIN AMINO ACID TRANSPORT SYSTEM PERMEASE PROTEIN LIVH"/>
    <property type="match status" value="1"/>
</dbReference>
<evidence type="ECO:0000256" key="5">
    <source>
        <dbReference type="ARBA" id="ARBA00022692"/>
    </source>
</evidence>
<keyword evidence="4" id="KW-0997">Cell inner membrane</keyword>
<dbReference type="Pfam" id="PF02653">
    <property type="entry name" value="BPD_transp_2"/>
    <property type="match status" value="1"/>
</dbReference>
<evidence type="ECO:0000256" key="1">
    <source>
        <dbReference type="ARBA" id="ARBA00004651"/>
    </source>
</evidence>
<feature type="transmembrane region" description="Helical" evidence="10">
    <location>
        <begin position="180"/>
        <end position="207"/>
    </location>
</feature>
<dbReference type="GO" id="GO:0015188">
    <property type="term" value="F:L-isoleucine transmembrane transporter activity"/>
    <property type="evidence" value="ECO:0007669"/>
    <property type="project" value="TreeGrafter"/>
</dbReference>
<keyword evidence="5 10" id="KW-0812">Transmembrane</keyword>
<protein>
    <submittedName>
        <fullName evidence="12">Branched-chain amino acid ABC transporter permease</fullName>
    </submittedName>
    <submittedName>
        <fullName evidence="11">LIV-I protein H</fullName>
    </submittedName>
</protein>
<comment type="similarity">
    <text evidence="9">Belongs to the binding-protein-dependent transport system permease family. LivHM subfamily.</text>
</comment>
<reference evidence="12 14" key="2">
    <citation type="submission" date="2018-02" db="EMBL/GenBank/DDBJ databases">
        <title>Complete genome sequencing of Faecalibacterium prausnitzii strains isolated from the human gut.</title>
        <authorList>
            <person name="Fitzgerald B.C."/>
            <person name="Shkoporov A.N."/>
            <person name="Ross P.R."/>
            <person name="Hill C."/>
        </authorList>
    </citation>
    <scope>NUCLEOTIDE SEQUENCE [LARGE SCALE GENOMIC DNA]</scope>
    <source>
        <strain evidence="12 14">APC923/51-1</strain>
    </source>
</reference>
<dbReference type="GO" id="GO:0005304">
    <property type="term" value="F:L-valine transmembrane transporter activity"/>
    <property type="evidence" value="ECO:0007669"/>
    <property type="project" value="TreeGrafter"/>
</dbReference>
<dbReference type="GO" id="GO:0005886">
    <property type="term" value="C:plasma membrane"/>
    <property type="evidence" value="ECO:0007669"/>
    <property type="project" value="UniProtKB-SubCell"/>
</dbReference>
<dbReference type="EMBL" id="PRLD01000005">
    <property type="protein sequence ID" value="RAW57933.1"/>
    <property type="molecule type" value="Genomic_DNA"/>
</dbReference>
<evidence type="ECO:0000256" key="3">
    <source>
        <dbReference type="ARBA" id="ARBA00022475"/>
    </source>
</evidence>
<dbReference type="PANTHER" id="PTHR11795">
    <property type="entry name" value="BRANCHED-CHAIN AMINO ACID TRANSPORT SYSTEM PERMEASE PROTEIN LIVH"/>
    <property type="match status" value="1"/>
</dbReference>
<feature type="transmembrane region" description="Helical" evidence="10">
    <location>
        <begin position="135"/>
        <end position="159"/>
    </location>
</feature>
<dbReference type="RefSeq" id="WP_055185517.1">
    <property type="nucleotide sequence ID" value="NZ_CYXN01000004.1"/>
</dbReference>
<dbReference type="InterPro" id="IPR052157">
    <property type="entry name" value="BCAA_transport_permease"/>
</dbReference>
<feature type="transmembrane region" description="Helical" evidence="10">
    <location>
        <begin position="58"/>
        <end position="83"/>
    </location>
</feature>
<keyword evidence="8 10" id="KW-0472">Membrane</keyword>
<keyword evidence="2" id="KW-0813">Transport</keyword>
<evidence type="ECO:0000313" key="11">
    <source>
        <dbReference type="EMBL" id="CUM86783.1"/>
    </source>
</evidence>
<evidence type="ECO:0000313" key="14">
    <source>
        <dbReference type="Proteomes" id="UP000251281"/>
    </source>
</evidence>
<organism evidence="11 13">
    <name type="scientific">Faecalibacterium prausnitzii</name>
    <dbReference type="NCBI Taxonomy" id="853"/>
    <lineage>
        <taxon>Bacteria</taxon>
        <taxon>Bacillati</taxon>
        <taxon>Bacillota</taxon>
        <taxon>Clostridia</taxon>
        <taxon>Eubacteriales</taxon>
        <taxon>Oscillospiraceae</taxon>
        <taxon>Faecalibacterium</taxon>
    </lineage>
</organism>
<evidence type="ECO:0000256" key="4">
    <source>
        <dbReference type="ARBA" id="ARBA00022519"/>
    </source>
</evidence>
<evidence type="ECO:0000256" key="2">
    <source>
        <dbReference type="ARBA" id="ARBA00022448"/>
    </source>
</evidence>
<dbReference type="EMBL" id="CYXN01000004">
    <property type="protein sequence ID" value="CUM86783.1"/>
    <property type="molecule type" value="Genomic_DNA"/>
</dbReference>
<sequence length="292" mass="30655">MTVFFSQLINGLSLGSIYALIALGYSMVYGIILLLNFAHGDVIMVGAYMSWFVMNQLGLGPVTAVCATIITCTLLGVVIEKIAYTPLRSAPRISLLITAIGVSFFLEYTAELILGSGAKVIPAYYTNQTFHLGKVPLGLTSIITLVVTVLSMLVLTFLVQKTKLGKAMRAVSEDMDAARLMGINVNSTISFTFAVGSALAGIGSVLYCCSYPQATPTMGSMLGLKAFVAAVLGGIGSIPGAMIGGIAIGLCECFVSAIGLSAWKDAVTFAILIIVLLVKPTGFLGRKVQEKV</sequence>
<dbReference type="Proteomes" id="UP000251281">
    <property type="component" value="Unassembled WGS sequence"/>
</dbReference>
<name>A0A173S8W8_9FIRM</name>
<keyword evidence="6" id="KW-0029">Amino-acid transport</keyword>
<dbReference type="AlphaFoldDB" id="A0A173S8W8"/>
<comment type="subcellular location">
    <subcellularLocation>
        <location evidence="1">Cell membrane</location>
        <topology evidence="1">Multi-pass membrane protein</topology>
    </subcellularLocation>
</comment>
<evidence type="ECO:0000256" key="10">
    <source>
        <dbReference type="SAM" id="Phobius"/>
    </source>
</evidence>
<feature type="transmembrane region" description="Helical" evidence="10">
    <location>
        <begin position="267"/>
        <end position="285"/>
    </location>
</feature>
<keyword evidence="3" id="KW-1003">Cell membrane</keyword>
<dbReference type="CDD" id="cd06582">
    <property type="entry name" value="TM_PBP1_LivH_like"/>
    <property type="match status" value="1"/>
</dbReference>
<dbReference type="GO" id="GO:0042941">
    <property type="term" value="P:D-alanine transmembrane transport"/>
    <property type="evidence" value="ECO:0007669"/>
    <property type="project" value="TreeGrafter"/>
</dbReference>
<feature type="transmembrane region" description="Helical" evidence="10">
    <location>
        <begin position="12"/>
        <end position="38"/>
    </location>
</feature>
<evidence type="ECO:0000313" key="13">
    <source>
        <dbReference type="Proteomes" id="UP000095649"/>
    </source>
</evidence>
<evidence type="ECO:0000256" key="6">
    <source>
        <dbReference type="ARBA" id="ARBA00022970"/>
    </source>
</evidence>
<evidence type="ECO:0000256" key="8">
    <source>
        <dbReference type="ARBA" id="ARBA00023136"/>
    </source>
</evidence>
<keyword evidence="7 10" id="KW-1133">Transmembrane helix</keyword>
<evidence type="ECO:0000256" key="7">
    <source>
        <dbReference type="ARBA" id="ARBA00022989"/>
    </source>
</evidence>
<dbReference type="InterPro" id="IPR001851">
    <property type="entry name" value="ABC_transp_permease"/>
</dbReference>
<evidence type="ECO:0000313" key="12">
    <source>
        <dbReference type="EMBL" id="RAW57933.1"/>
    </source>
</evidence>
<feature type="transmembrane region" description="Helical" evidence="10">
    <location>
        <begin position="227"/>
        <end position="255"/>
    </location>
</feature>
<dbReference type="GO" id="GO:1903806">
    <property type="term" value="P:L-isoleucine import across plasma membrane"/>
    <property type="evidence" value="ECO:0007669"/>
    <property type="project" value="TreeGrafter"/>
</dbReference>
<dbReference type="OrthoDB" id="9807115at2"/>
<dbReference type="GO" id="GO:0015190">
    <property type="term" value="F:L-leucine transmembrane transporter activity"/>
    <property type="evidence" value="ECO:0007669"/>
    <property type="project" value="TreeGrafter"/>
</dbReference>
<evidence type="ECO:0000256" key="9">
    <source>
        <dbReference type="ARBA" id="ARBA00037998"/>
    </source>
</evidence>
<accession>A0A173S8W8</accession>
<feature type="transmembrane region" description="Helical" evidence="10">
    <location>
        <begin position="95"/>
        <end position="115"/>
    </location>
</feature>
<gene>
    <name evidence="11" type="primary">livH</name>
    <name evidence="12" type="ORF">C4N24_06470</name>
    <name evidence="11" type="ORF">ERS852582_00901</name>
</gene>
<reference evidence="11 13" key="1">
    <citation type="submission" date="2015-09" db="EMBL/GenBank/DDBJ databases">
        <authorList>
            <consortium name="Pathogen Informatics"/>
        </authorList>
    </citation>
    <scope>NUCLEOTIDE SEQUENCE [LARGE SCALE GENOMIC DNA]</scope>
    <source>
        <strain evidence="11 13">2789STDY5834970</strain>
    </source>
</reference>